<dbReference type="Proteomes" id="UP001239445">
    <property type="component" value="Unassembled WGS sequence"/>
</dbReference>
<feature type="compositionally biased region" description="Basic and acidic residues" evidence="1">
    <location>
        <begin position="392"/>
        <end position="403"/>
    </location>
</feature>
<dbReference type="Gene3D" id="3.40.50.620">
    <property type="entry name" value="HUPs"/>
    <property type="match status" value="1"/>
</dbReference>
<feature type="compositionally biased region" description="Basic and acidic residues" evidence="1">
    <location>
        <begin position="593"/>
        <end position="604"/>
    </location>
</feature>
<dbReference type="PANTHER" id="PTHR46100:SF4">
    <property type="entry name" value="USPA DOMAIN-CONTAINING PROTEIN"/>
    <property type="match status" value="1"/>
</dbReference>
<dbReference type="InterPro" id="IPR014729">
    <property type="entry name" value="Rossmann-like_a/b/a_fold"/>
</dbReference>
<evidence type="ECO:0000256" key="1">
    <source>
        <dbReference type="SAM" id="MobiDB-lite"/>
    </source>
</evidence>
<feature type="compositionally biased region" description="Low complexity" evidence="1">
    <location>
        <begin position="117"/>
        <end position="127"/>
    </location>
</feature>
<feature type="region of interest" description="Disordered" evidence="1">
    <location>
        <begin position="392"/>
        <end position="431"/>
    </location>
</feature>
<dbReference type="PRINTS" id="PR01438">
    <property type="entry name" value="UNVRSLSTRESS"/>
</dbReference>
<feature type="region of interest" description="Disordered" evidence="1">
    <location>
        <begin position="579"/>
        <end position="604"/>
    </location>
</feature>
<dbReference type="EMBL" id="MU839828">
    <property type="protein sequence ID" value="KAK1759702.1"/>
    <property type="molecule type" value="Genomic_DNA"/>
</dbReference>
<evidence type="ECO:0000313" key="3">
    <source>
        <dbReference type="EMBL" id="KAK1759702.1"/>
    </source>
</evidence>
<feature type="domain" description="UspA" evidence="2">
    <location>
        <begin position="484"/>
        <end position="549"/>
    </location>
</feature>
<dbReference type="Pfam" id="PF00582">
    <property type="entry name" value="Usp"/>
    <property type="match status" value="2"/>
</dbReference>
<feature type="region of interest" description="Disordered" evidence="1">
    <location>
        <begin position="197"/>
        <end position="251"/>
    </location>
</feature>
<feature type="compositionally biased region" description="Polar residues" evidence="1">
    <location>
        <begin position="342"/>
        <end position="360"/>
    </location>
</feature>
<dbReference type="InterPro" id="IPR006015">
    <property type="entry name" value="Universal_stress_UspA"/>
</dbReference>
<dbReference type="AlphaFoldDB" id="A0AAJ0FA34"/>
<evidence type="ECO:0000259" key="2">
    <source>
        <dbReference type="Pfam" id="PF00582"/>
    </source>
</evidence>
<feature type="region of interest" description="Disordered" evidence="1">
    <location>
        <begin position="1"/>
        <end position="161"/>
    </location>
</feature>
<feature type="compositionally biased region" description="Polar residues" evidence="1">
    <location>
        <begin position="67"/>
        <end position="76"/>
    </location>
</feature>
<reference evidence="3" key="1">
    <citation type="submission" date="2023-06" db="EMBL/GenBank/DDBJ databases">
        <title>Genome-scale phylogeny and comparative genomics of the fungal order Sordariales.</title>
        <authorList>
            <consortium name="Lawrence Berkeley National Laboratory"/>
            <person name="Hensen N."/>
            <person name="Bonometti L."/>
            <person name="Westerberg I."/>
            <person name="Brannstrom I.O."/>
            <person name="Guillou S."/>
            <person name="Cros-Aarteil S."/>
            <person name="Calhoun S."/>
            <person name="Haridas S."/>
            <person name="Kuo A."/>
            <person name="Mondo S."/>
            <person name="Pangilinan J."/>
            <person name="Riley R."/>
            <person name="Labutti K."/>
            <person name="Andreopoulos B."/>
            <person name="Lipzen A."/>
            <person name="Chen C."/>
            <person name="Yanf M."/>
            <person name="Daum C."/>
            <person name="Ng V."/>
            <person name="Clum A."/>
            <person name="Steindorff A."/>
            <person name="Ohm R."/>
            <person name="Martin F."/>
            <person name="Silar P."/>
            <person name="Natvig D."/>
            <person name="Lalanne C."/>
            <person name="Gautier V."/>
            <person name="Ament-Velasquez S.L."/>
            <person name="Kruys A."/>
            <person name="Hutchinson M.I."/>
            <person name="Powell A.J."/>
            <person name="Barry K."/>
            <person name="Miller A.N."/>
            <person name="Grigoriev I.V."/>
            <person name="Debuchy R."/>
            <person name="Gladieux P."/>
            <person name="Thoren M.H."/>
            <person name="Johannesson H."/>
        </authorList>
    </citation>
    <scope>NUCLEOTIDE SEQUENCE</scope>
    <source>
        <strain evidence="3">PSN4</strain>
    </source>
</reference>
<dbReference type="SUPFAM" id="SSF52402">
    <property type="entry name" value="Adenine nucleotide alpha hydrolases-like"/>
    <property type="match status" value="1"/>
</dbReference>
<feature type="compositionally biased region" description="Acidic residues" evidence="1">
    <location>
        <begin position="314"/>
        <end position="331"/>
    </location>
</feature>
<dbReference type="InterPro" id="IPR006016">
    <property type="entry name" value="UspA"/>
</dbReference>
<feature type="domain" description="UspA" evidence="2">
    <location>
        <begin position="587"/>
        <end position="665"/>
    </location>
</feature>
<dbReference type="PANTHER" id="PTHR46100">
    <property type="entry name" value="IMP2'P"/>
    <property type="match status" value="1"/>
</dbReference>
<comment type="caution">
    <text evidence="3">The sequence shown here is derived from an EMBL/GenBank/DDBJ whole genome shotgun (WGS) entry which is preliminary data.</text>
</comment>
<feature type="compositionally biased region" description="Polar residues" evidence="1">
    <location>
        <begin position="579"/>
        <end position="589"/>
    </location>
</feature>
<name>A0AAJ0FA34_9PEZI</name>
<evidence type="ECO:0000313" key="4">
    <source>
        <dbReference type="Proteomes" id="UP001239445"/>
    </source>
</evidence>
<feature type="compositionally biased region" description="Low complexity" evidence="1">
    <location>
        <begin position="37"/>
        <end position="51"/>
    </location>
</feature>
<feature type="compositionally biased region" description="Low complexity" evidence="1">
    <location>
        <begin position="229"/>
        <end position="243"/>
    </location>
</feature>
<accession>A0AAJ0FA34</accession>
<feature type="region of interest" description="Disordered" evidence="1">
    <location>
        <begin position="280"/>
        <end position="361"/>
    </location>
</feature>
<proteinExistence type="predicted"/>
<keyword evidence="4" id="KW-1185">Reference proteome</keyword>
<sequence>MAKQPMSMEAMLDEERREVLALLENSQPRPKDPGVGRSSSPFTTPRSPVRSMLDIGDDLQSPVASPASPTCPSTKKSTPRLAPVRSMLDVGGPPTPPPVRSMLDVGDSPPGAKKVFSSPSSPIESTSRGGSGPHPRSMSDAASRPVEFGPRSSASRLDPTSRYQFSDILTKNSGQILPKRVTQGGKRTATSMAEVMRGNDPSGLVLPGDRGRHYSVGGTSLRLKDKSKSPNSRSLRSSSPANLLQQGRQMSPAGRAMLGDALDIDYNNAYRRLSDAALARSGGSLSELGRRKKSDDVAGTGRLTKDYLGPDGELLAEDSSEDNASSSEDEGERGRKAARSFGSATQKETGSGSPETTRTPRSLLAAAEEERLEVASKQPKYKYRSLLDEPEIRVTDPSGERIKQSKSGIHPATSFDLPPHSGTHTPMDSDTEADLTDIRRAQKLHLAMSQIIDNPESHRTIQIITRGEYAKLVQEAEEEHRRPRRYLVATDLSDESTHALEWAIGTVLRDGDTLLAIYCVDEETGIAPAEGASVPDEPKAMKEQAAAINLVATSKTPITPGGSVLPLHPRPSPLIQVSDAASGTVSVSPAPSSRERSKAEEERHRAVQEISDRVTKLLRKTRLQVRVIVEVLHCKNPKHLITEVIDLVSPTLVILGSRGRSALKGYGFCPARFVSCPTDFFVSCRVILGSFSNYLVTKSSVPVMVARKRLRKLGKKYKRLPATHQINNINNPTARSLASAKID</sequence>
<protein>
    <recommendedName>
        <fullName evidence="2">UspA domain-containing protein</fullName>
    </recommendedName>
</protein>
<gene>
    <name evidence="3" type="ORF">QBC47DRAFT_114438</name>
</gene>
<dbReference type="CDD" id="cd23659">
    <property type="entry name" value="USP_At3g01520-like"/>
    <property type="match status" value="1"/>
</dbReference>
<organism evidence="3 4">
    <name type="scientific">Echria macrotheca</name>
    <dbReference type="NCBI Taxonomy" id="438768"/>
    <lineage>
        <taxon>Eukaryota</taxon>
        <taxon>Fungi</taxon>
        <taxon>Dikarya</taxon>
        <taxon>Ascomycota</taxon>
        <taxon>Pezizomycotina</taxon>
        <taxon>Sordariomycetes</taxon>
        <taxon>Sordariomycetidae</taxon>
        <taxon>Sordariales</taxon>
        <taxon>Schizotheciaceae</taxon>
        <taxon>Echria</taxon>
    </lineage>
</organism>